<dbReference type="Proteomes" id="UP001500353">
    <property type="component" value="Unassembled WGS sequence"/>
</dbReference>
<gene>
    <name evidence="2" type="ORF">GCM10023210_31340</name>
</gene>
<sequence length="203" mass="23351">MEYEFNIKELTARAHFDYIGSPFPNWWAKNKEKMVLPSLNGSVSGIQMGQKYFLTLKVMDKEGNEFSCPNEPLVSISLTKTIVETATVGKERKGTVKEYICTEDYQISIKGVCMNPDNLEEYPTEQVRELHEMFEINESLEVVSNPFFEMFGIRQIVLKEIQFDEMAGEQGLQKYTITAVSDQDFYADLKEKEKNNRLITALG</sequence>
<dbReference type="RefSeq" id="WP_345206100.1">
    <property type="nucleotide sequence ID" value="NZ_BAABHX010000005.1"/>
</dbReference>
<protein>
    <recommendedName>
        <fullName evidence="1">DUF6046 domain-containing protein</fullName>
    </recommendedName>
</protein>
<organism evidence="2 3">
    <name type="scientific">Chryseobacterium ginsengisoli</name>
    <dbReference type="NCBI Taxonomy" id="363853"/>
    <lineage>
        <taxon>Bacteria</taxon>
        <taxon>Pseudomonadati</taxon>
        <taxon>Bacteroidota</taxon>
        <taxon>Flavobacteriia</taxon>
        <taxon>Flavobacteriales</taxon>
        <taxon>Weeksellaceae</taxon>
        <taxon>Chryseobacterium group</taxon>
        <taxon>Chryseobacterium</taxon>
    </lineage>
</organism>
<dbReference type="EMBL" id="BAABHX010000005">
    <property type="protein sequence ID" value="GAA5096937.1"/>
    <property type="molecule type" value="Genomic_DNA"/>
</dbReference>
<evidence type="ECO:0000313" key="2">
    <source>
        <dbReference type="EMBL" id="GAA5096937.1"/>
    </source>
</evidence>
<feature type="domain" description="DUF6046" evidence="1">
    <location>
        <begin position="69"/>
        <end position="191"/>
    </location>
</feature>
<evidence type="ECO:0000259" key="1">
    <source>
        <dbReference type="Pfam" id="PF19512"/>
    </source>
</evidence>
<name>A0ABP9MI40_9FLAO</name>
<evidence type="ECO:0000313" key="3">
    <source>
        <dbReference type="Proteomes" id="UP001500353"/>
    </source>
</evidence>
<accession>A0ABP9MI40</accession>
<keyword evidence="3" id="KW-1185">Reference proteome</keyword>
<comment type="caution">
    <text evidence="2">The sequence shown here is derived from an EMBL/GenBank/DDBJ whole genome shotgun (WGS) entry which is preliminary data.</text>
</comment>
<reference evidence="3" key="1">
    <citation type="journal article" date="2019" name="Int. J. Syst. Evol. Microbiol.">
        <title>The Global Catalogue of Microorganisms (GCM) 10K type strain sequencing project: providing services to taxonomists for standard genome sequencing and annotation.</title>
        <authorList>
            <consortium name="The Broad Institute Genomics Platform"/>
            <consortium name="The Broad Institute Genome Sequencing Center for Infectious Disease"/>
            <person name="Wu L."/>
            <person name="Ma J."/>
        </authorList>
    </citation>
    <scope>NUCLEOTIDE SEQUENCE [LARGE SCALE GENOMIC DNA]</scope>
    <source>
        <strain evidence="3">JCM 18019</strain>
    </source>
</reference>
<dbReference type="Pfam" id="PF19512">
    <property type="entry name" value="DUF6046"/>
    <property type="match status" value="1"/>
</dbReference>
<proteinExistence type="predicted"/>
<dbReference type="InterPro" id="IPR046109">
    <property type="entry name" value="DUF6046"/>
</dbReference>